<organism evidence="2 3">
    <name type="scientific">Pseudomonas benzenivorans</name>
    <dbReference type="NCBI Taxonomy" id="556533"/>
    <lineage>
        <taxon>Bacteria</taxon>
        <taxon>Pseudomonadati</taxon>
        <taxon>Pseudomonadota</taxon>
        <taxon>Gammaproteobacteria</taxon>
        <taxon>Pseudomonadales</taxon>
        <taxon>Pseudomonadaceae</taxon>
        <taxon>Pseudomonas</taxon>
    </lineage>
</organism>
<dbReference type="EMBL" id="CP137892">
    <property type="protein sequence ID" value="WPC03884.1"/>
    <property type="molecule type" value="Genomic_DNA"/>
</dbReference>
<evidence type="ECO:0000313" key="3">
    <source>
        <dbReference type="Proteomes" id="UP001305928"/>
    </source>
</evidence>
<dbReference type="CDD" id="cd07067">
    <property type="entry name" value="HP_PGM_like"/>
    <property type="match status" value="1"/>
</dbReference>
<dbReference type="InterPro" id="IPR051021">
    <property type="entry name" value="Mito_Ser/Thr_phosphatase"/>
</dbReference>
<evidence type="ECO:0000256" key="1">
    <source>
        <dbReference type="ARBA" id="ARBA00022801"/>
    </source>
</evidence>
<dbReference type="SUPFAM" id="SSF53254">
    <property type="entry name" value="Phosphoglycerate mutase-like"/>
    <property type="match status" value="1"/>
</dbReference>
<dbReference type="RefSeq" id="WP_318642591.1">
    <property type="nucleotide sequence ID" value="NZ_CP137892.1"/>
</dbReference>
<keyword evidence="3" id="KW-1185">Reference proteome</keyword>
<sequence length="290" mass="32233">MEGTFHLVQSPDRRNEVRGITMRGAATVSTARTGMGAAGLFEVACFTPKPGSGTSPLRHYQPVNQMAELFLIRHGQASFDGDDYDQLSALGYRQCQWLGEYFKERGVTFERIVCGEMTRHRQSADAICQGLGITAAYETHPGFNEFDFQKLLLGFGTTYPDQAVRDWSNQRDVFRCLRRAMLAWSQEELPETAVPERWQAFAQRVGRALDFARQGAVGKTLICTSGGTISMALSQLMGFDANTLINTNLGMRNASISHCFYKQGSTPYVTGFNSVPHLDTPERLASISYI</sequence>
<keyword evidence="1 2" id="KW-0378">Hydrolase</keyword>
<protein>
    <submittedName>
        <fullName evidence="2">Histidine phosphatase family protein</fullName>
        <ecNumber evidence="2">3.1.3.-</ecNumber>
    </submittedName>
</protein>
<dbReference type="SMART" id="SM00855">
    <property type="entry name" value="PGAM"/>
    <property type="match status" value="1"/>
</dbReference>
<dbReference type="GO" id="GO:0016787">
    <property type="term" value="F:hydrolase activity"/>
    <property type="evidence" value="ECO:0007669"/>
    <property type="project" value="UniProtKB-KW"/>
</dbReference>
<evidence type="ECO:0000313" key="2">
    <source>
        <dbReference type="EMBL" id="WPC03884.1"/>
    </source>
</evidence>
<dbReference type="PANTHER" id="PTHR20935:SF0">
    <property type="entry name" value="SERINE_THREONINE-PROTEIN PHOSPHATASE PGAM5, MITOCHONDRIAL"/>
    <property type="match status" value="1"/>
</dbReference>
<dbReference type="Pfam" id="PF00300">
    <property type="entry name" value="His_Phos_1"/>
    <property type="match status" value="1"/>
</dbReference>
<dbReference type="InterPro" id="IPR029033">
    <property type="entry name" value="His_PPase_superfam"/>
</dbReference>
<name>A0ABZ0PRU6_9PSED</name>
<dbReference type="Gene3D" id="3.40.50.1240">
    <property type="entry name" value="Phosphoglycerate mutase-like"/>
    <property type="match status" value="1"/>
</dbReference>
<dbReference type="Proteomes" id="UP001305928">
    <property type="component" value="Chromosome"/>
</dbReference>
<proteinExistence type="predicted"/>
<dbReference type="PANTHER" id="PTHR20935">
    <property type="entry name" value="PHOSPHOGLYCERATE MUTASE-RELATED"/>
    <property type="match status" value="1"/>
</dbReference>
<accession>A0ABZ0PRU6</accession>
<gene>
    <name evidence="2" type="ORF">SBP02_13970</name>
</gene>
<reference evidence="2 3" key="1">
    <citation type="submission" date="2023-11" db="EMBL/GenBank/DDBJ databases">
        <title>Complete genome of Pseudomonas benzenivorans BA3361.</title>
        <authorList>
            <person name="Shin S.Y."/>
            <person name="Song J."/>
            <person name="Kang H."/>
        </authorList>
    </citation>
    <scope>NUCLEOTIDE SEQUENCE [LARGE SCALE GENOMIC DNA]</scope>
    <source>
        <strain evidence="2 3">HNIBRBA3361</strain>
    </source>
</reference>
<dbReference type="EC" id="3.1.3.-" evidence="2"/>
<dbReference type="InterPro" id="IPR013078">
    <property type="entry name" value="His_Pase_superF_clade-1"/>
</dbReference>